<evidence type="ECO:0000256" key="6">
    <source>
        <dbReference type="SAM" id="Phobius"/>
    </source>
</evidence>
<comment type="similarity">
    <text evidence="2">Belongs to the LemA family.</text>
</comment>
<accession>W2CAW1</accession>
<name>W2CAW1_9BACT</name>
<reference evidence="7 8" key="1">
    <citation type="submission" date="2013-11" db="EMBL/GenBank/DDBJ databases">
        <title>Single cell genomics of uncultured Tannerella BU063 (oral taxon 286).</title>
        <authorList>
            <person name="Beall C.J."/>
            <person name="Campbell A.G."/>
            <person name="Griffen A.L."/>
            <person name="Podar M."/>
            <person name="Leys E.J."/>
        </authorList>
    </citation>
    <scope>NUCLEOTIDE SEQUENCE [LARGE SCALE GENOMIC DNA]</scope>
    <source>
        <strain evidence="7">Cell 5</strain>
    </source>
</reference>
<dbReference type="PANTHER" id="PTHR34478">
    <property type="entry name" value="PROTEIN LEMA"/>
    <property type="match status" value="1"/>
</dbReference>
<evidence type="ECO:0000256" key="3">
    <source>
        <dbReference type="ARBA" id="ARBA00022692"/>
    </source>
</evidence>
<keyword evidence="5 6" id="KW-0472">Membrane</keyword>
<comment type="caution">
    <text evidence="7">The sequence shown here is derived from an EMBL/GenBank/DDBJ whole genome shotgun (WGS) entry which is preliminary data.</text>
</comment>
<keyword evidence="4 6" id="KW-1133">Transmembrane helix</keyword>
<dbReference type="AlphaFoldDB" id="W2CAW1"/>
<evidence type="ECO:0000256" key="2">
    <source>
        <dbReference type="ARBA" id="ARBA00008854"/>
    </source>
</evidence>
<dbReference type="Gene3D" id="1.20.1440.20">
    <property type="entry name" value="LemA-like domain"/>
    <property type="match status" value="1"/>
</dbReference>
<dbReference type="GO" id="GO:0016020">
    <property type="term" value="C:membrane"/>
    <property type="evidence" value="ECO:0007669"/>
    <property type="project" value="UniProtKB-SubCell"/>
</dbReference>
<evidence type="ECO:0000313" key="7">
    <source>
        <dbReference type="EMBL" id="ETK04409.1"/>
    </source>
</evidence>
<dbReference type="PANTHER" id="PTHR34478:SF2">
    <property type="entry name" value="MEMBRANE PROTEIN"/>
    <property type="match status" value="1"/>
</dbReference>
<gene>
    <name evidence="7" type="ORF">T229_09350</name>
</gene>
<dbReference type="SUPFAM" id="SSF140478">
    <property type="entry name" value="LemA-like"/>
    <property type="match status" value="1"/>
</dbReference>
<evidence type="ECO:0000256" key="4">
    <source>
        <dbReference type="ARBA" id="ARBA00022989"/>
    </source>
</evidence>
<dbReference type="InterPro" id="IPR007156">
    <property type="entry name" value="MamQ_LemA"/>
</dbReference>
<proteinExistence type="inferred from homology"/>
<dbReference type="Pfam" id="PF04011">
    <property type="entry name" value="LemA"/>
    <property type="match status" value="1"/>
</dbReference>
<dbReference type="EMBL" id="AYYC01000663">
    <property type="protein sequence ID" value="ETK04409.1"/>
    <property type="molecule type" value="Genomic_DNA"/>
</dbReference>
<dbReference type="Proteomes" id="UP000018872">
    <property type="component" value="Unassembled WGS sequence"/>
</dbReference>
<organism evidence="7 8">
    <name type="scientific">Tannerella sp. oral taxon BU063 isolate Cell 5</name>
    <dbReference type="NCBI Taxonomy" id="1410950"/>
    <lineage>
        <taxon>Bacteria</taxon>
        <taxon>Pseudomonadati</taxon>
        <taxon>Bacteroidota</taxon>
        <taxon>Bacteroidia</taxon>
        <taxon>Bacteroidales</taxon>
        <taxon>Tannerellaceae</taxon>
        <taxon>Tannerella</taxon>
    </lineage>
</organism>
<evidence type="ECO:0000313" key="8">
    <source>
        <dbReference type="Proteomes" id="UP000018872"/>
    </source>
</evidence>
<evidence type="ECO:0000256" key="5">
    <source>
        <dbReference type="ARBA" id="ARBA00023136"/>
    </source>
</evidence>
<dbReference type="InterPro" id="IPR023353">
    <property type="entry name" value="LemA-like_dom_sf"/>
</dbReference>
<protein>
    <submittedName>
        <fullName evidence="7">LemA family protein</fullName>
    </submittedName>
</protein>
<evidence type="ECO:0000256" key="1">
    <source>
        <dbReference type="ARBA" id="ARBA00004167"/>
    </source>
</evidence>
<keyword evidence="3 6" id="KW-0812">Transmembrane</keyword>
<comment type="subcellular location">
    <subcellularLocation>
        <location evidence="1">Membrane</location>
        <topology evidence="1">Single-pass membrane protein</topology>
    </subcellularLocation>
</comment>
<sequence>METKSSSIIRKPAFRIAIVAVVLIGLYAFFAGTYNRMVQLDENVQGAWGQVENQYQRRADLIPNLVNTVKGYAAHEQATLTAVIEARAKATQITVDPNHLDEAALKRFSAAQGELSSALGRLMAVSESYPELKANENFLMLQSQLEGTENRIAVERKRFNELVNVYNGYIRHFPNNFFAQAFGFQRRAYFEADKESEKAPNVSF</sequence>
<feature type="transmembrane region" description="Helical" evidence="6">
    <location>
        <begin position="12"/>
        <end position="30"/>
    </location>
</feature>
<dbReference type="PATRIC" id="fig|1410950.3.peg.1334"/>